<proteinExistence type="predicted"/>
<comment type="caution">
    <text evidence="4">The sequence shown here is derived from an EMBL/GenBank/DDBJ whole genome shotgun (WGS) entry which is preliminary data.</text>
</comment>
<evidence type="ECO:0000313" key="4">
    <source>
        <dbReference type="EMBL" id="MCL1141862.1"/>
    </source>
</evidence>
<dbReference type="PANTHER" id="PTHR10908">
    <property type="entry name" value="SEROTONIN N-ACETYLTRANSFERASE"/>
    <property type="match status" value="1"/>
</dbReference>
<keyword evidence="2" id="KW-0012">Acyltransferase</keyword>
<dbReference type="PROSITE" id="PS51186">
    <property type="entry name" value="GNAT"/>
    <property type="match status" value="1"/>
</dbReference>
<keyword evidence="5" id="KW-1185">Reference proteome</keyword>
<dbReference type="Gene3D" id="3.40.630.30">
    <property type="match status" value="1"/>
</dbReference>
<dbReference type="InterPro" id="IPR000182">
    <property type="entry name" value="GNAT_dom"/>
</dbReference>
<sequence length="169" mass="19009">MSIRRVIESDWPSIMSIQADCYHEITPESLEVMQSKWQVSPDTCWVYEHQGQVSGYILTHAWKKGDAPKLDSVLTHQNNGASINATSHYIHDMAVSPQAQGLGIAKKLVQQLINFCQNHDGRGIGLVAIQGADDFWQRFGFDYHTDTSVGLTRALESYGNDACYMYLNQ</sequence>
<dbReference type="EMBL" id="JAKIKP010000002">
    <property type="protein sequence ID" value="MCL1141862.1"/>
    <property type="molecule type" value="Genomic_DNA"/>
</dbReference>
<evidence type="ECO:0000313" key="5">
    <source>
        <dbReference type="Proteomes" id="UP001139333"/>
    </source>
</evidence>
<dbReference type="PANTHER" id="PTHR10908:SF0">
    <property type="entry name" value="SEROTONIN N-ACETYLTRANSFERASE"/>
    <property type="match status" value="1"/>
</dbReference>
<keyword evidence="1" id="KW-0808">Transferase</keyword>
<dbReference type="SUPFAM" id="SSF55729">
    <property type="entry name" value="Acyl-CoA N-acyltransferases (Nat)"/>
    <property type="match status" value="1"/>
</dbReference>
<organism evidence="4 5">
    <name type="scientific">Shewanella gaetbuli</name>
    <dbReference type="NCBI Taxonomy" id="220752"/>
    <lineage>
        <taxon>Bacteria</taxon>
        <taxon>Pseudomonadati</taxon>
        <taxon>Pseudomonadota</taxon>
        <taxon>Gammaproteobacteria</taxon>
        <taxon>Alteromonadales</taxon>
        <taxon>Shewanellaceae</taxon>
        <taxon>Shewanella</taxon>
    </lineage>
</organism>
<dbReference type="InterPro" id="IPR016181">
    <property type="entry name" value="Acyl_CoA_acyltransferase"/>
</dbReference>
<gene>
    <name evidence="4" type="ORF">L2672_03995</name>
</gene>
<dbReference type="GO" id="GO:0008080">
    <property type="term" value="F:N-acetyltransferase activity"/>
    <property type="evidence" value="ECO:0007669"/>
    <property type="project" value="UniProtKB-ARBA"/>
</dbReference>
<reference evidence="4" key="1">
    <citation type="submission" date="2022-01" db="EMBL/GenBank/DDBJ databases">
        <title>Whole genome-based taxonomy of the Shewanellaceae.</title>
        <authorList>
            <person name="Martin-Rodriguez A.J."/>
        </authorList>
    </citation>
    <scope>NUCLEOTIDE SEQUENCE</scope>
    <source>
        <strain evidence="4">DSM 16422</strain>
    </source>
</reference>
<evidence type="ECO:0000259" key="3">
    <source>
        <dbReference type="PROSITE" id="PS51186"/>
    </source>
</evidence>
<name>A0A9X1ZLH5_9GAMM</name>
<dbReference type="CDD" id="cd04301">
    <property type="entry name" value="NAT_SF"/>
    <property type="match status" value="1"/>
</dbReference>
<feature type="domain" description="N-acetyltransferase" evidence="3">
    <location>
        <begin position="1"/>
        <end position="169"/>
    </location>
</feature>
<protein>
    <submittedName>
        <fullName evidence="4">GNAT family N-acetyltransferase</fullName>
    </submittedName>
</protein>
<dbReference type="Pfam" id="PF00583">
    <property type="entry name" value="Acetyltransf_1"/>
    <property type="match status" value="1"/>
</dbReference>
<dbReference type="AlphaFoldDB" id="A0A9X1ZLH5"/>
<evidence type="ECO:0000256" key="2">
    <source>
        <dbReference type="ARBA" id="ARBA00023315"/>
    </source>
</evidence>
<evidence type="ECO:0000256" key="1">
    <source>
        <dbReference type="ARBA" id="ARBA00022679"/>
    </source>
</evidence>
<dbReference type="Proteomes" id="UP001139333">
    <property type="component" value="Unassembled WGS sequence"/>
</dbReference>
<accession>A0A9X1ZLH5</accession>
<dbReference type="InterPro" id="IPR051635">
    <property type="entry name" value="SNAT-like"/>
</dbReference>
<dbReference type="RefSeq" id="WP_248994541.1">
    <property type="nucleotide sequence ID" value="NZ_JAKIKP010000002.1"/>
</dbReference>